<dbReference type="Proteomes" id="UP000198984">
    <property type="component" value="Unassembled WGS sequence"/>
</dbReference>
<organism evidence="1 2">
    <name type="scientific">Chitinophaga rupis</name>
    <dbReference type="NCBI Taxonomy" id="573321"/>
    <lineage>
        <taxon>Bacteria</taxon>
        <taxon>Pseudomonadati</taxon>
        <taxon>Bacteroidota</taxon>
        <taxon>Chitinophagia</taxon>
        <taxon>Chitinophagales</taxon>
        <taxon>Chitinophagaceae</taxon>
        <taxon>Chitinophaga</taxon>
    </lineage>
</organism>
<protein>
    <submittedName>
        <fullName evidence="1">Uncharacterized protein</fullName>
    </submittedName>
</protein>
<evidence type="ECO:0000313" key="2">
    <source>
        <dbReference type="Proteomes" id="UP000198984"/>
    </source>
</evidence>
<name>A0A1H7T1S3_9BACT</name>
<keyword evidence="2" id="KW-1185">Reference proteome</keyword>
<accession>A0A1H7T1S3</accession>
<evidence type="ECO:0000313" key="1">
    <source>
        <dbReference type="EMBL" id="SEL78882.1"/>
    </source>
</evidence>
<proteinExistence type="predicted"/>
<sequence length="150" mass="16778">MLYIRVQPIPMIYKHDIENLQFNIVRIGEYELCVFARLFDIGIGISTIRSRMSKAYVASFPVEKDDEAIRNLYCLLAEVLRQNPEIAPESLAMPSTSIAPEGVKVSQYLKSLLPESCETLPPMQLASLDQIAAIIHGHIHQSKVGPAINN</sequence>
<dbReference type="EMBL" id="FOBB01000002">
    <property type="protein sequence ID" value="SEL78882.1"/>
    <property type="molecule type" value="Genomic_DNA"/>
</dbReference>
<dbReference type="AlphaFoldDB" id="A0A1H7T1S3"/>
<reference evidence="1 2" key="1">
    <citation type="submission" date="2016-10" db="EMBL/GenBank/DDBJ databases">
        <authorList>
            <person name="de Groot N.N."/>
        </authorList>
    </citation>
    <scope>NUCLEOTIDE SEQUENCE [LARGE SCALE GENOMIC DNA]</scope>
    <source>
        <strain evidence="1 2">DSM 21039</strain>
    </source>
</reference>
<gene>
    <name evidence="1" type="ORF">SAMN04488505_1021117</name>
</gene>